<dbReference type="GO" id="GO:0008353">
    <property type="term" value="F:RNA polymerase II CTD heptapeptide repeat kinase activity"/>
    <property type="evidence" value="ECO:0007669"/>
    <property type="project" value="UniProtKB-EC"/>
</dbReference>
<keyword evidence="9" id="KW-0723">Serine/threonine-protein kinase</keyword>
<dbReference type="PROSITE" id="PS00108">
    <property type="entry name" value="PROTEIN_KINASE_ST"/>
    <property type="match status" value="1"/>
</dbReference>
<dbReference type="InterPro" id="IPR050108">
    <property type="entry name" value="CDK"/>
</dbReference>
<evidence type="ECO:0000256" key="1">
    <source>
        <dbReference type="ARBA" id="ARBA00006485"/>
    </source>
</evidence>
<evidence type="ECO:0000256" key="6">
    <source>
        <dbReference type="ARBA" id="ARBA00022777"/>
    </source>
</evidence>
<comment type="similarity">
    <text evidence="1">Belongs to the protein kinase superfamily. CMGC Ser/Thr protein kinase family. CDC2/CDKX subfamily.</text>
</comment>
<dbReference type="PANTHER" id="PTHR24056:SF394">
    <property type="entry name" value="PROTEIN KINASE DOMAIN-CONTAINING PROTEIN"/>
    <property type="match status" value="1"/>
</dbReference>
<dbReference type="PANTHER" id="PTHR24056">
    <property type="entry name" value="CELL DIVISION PROTEIN KINASE"/>
    <property type="match status" value="1"/>
</dbReference>
<dbReference type="InterPro" id="IPR008271">
    <property type="entry name" value="Ser/Thr_kinase_AS"/>
</dbReference>
<feature type="domain" description="Protein kinase" evidence="10">
    <location>
        <begin position="162"/>
        <end position="463"/>
    </location>
</feature>
<keyword evidence="5 9" id="KW-0547">Nucleotide-binding</keyword>
<keyword evidence="3" id="KW-0597">Phosphoprotein</keyword>
<dbReference type="EnsemblPlants" id="EMT11395">
    <property type="protein sequence ID" value="EMT11395"/>
    <property type="gene ID" value="F775_21115"/>
</dbReference>
<evidence type="ECO:0000256" key="2">
    <source>
        <dbReference type="ARBA" id="ARBA00012409"/>
    </source>
</evidence>
<dbReference type="Gene3D" id="1.10.510.10">
    <property type="entry name" value="Transferase(Phosphotransferase) domain 1"/>
    <property type="match status" value="1"/>
</dbReference>
<dbReference type="InterPro" id="IPR011009">
    <property type="entry name" value="Kinase-like_dom_sf"/>
</dbReference>
<keyword evidence="7 9" id="KW-0067">ATP-binding</keyword>
<evidence type="ECO:0000256" key="9">
    <source>
        <dbReference type="RuleBase" id="RU000304"/>
    </source>
</evidence>
<evidence type="ECO:0000313" key="11">
    <source>
        <dbReference type="EnsemblPlants" id="EMT11395"/>
    </source>
</evidence>
<dbReference type="AlphaFoldDB" id="M8BCK2"/>
<dbReference type="PROSITE" id="PS50011">
    <property type="entry name" value="PROTEIN_KINASE_DOM"/>
    <property type="match status" value="1"/>
</dbReference>
<dbReference type="GO" id="GO:0007346">
    <property type="term" value="P:regulation of mitotic cell cycle"/>
    <property type="evidence" value="ECO:0007669"/>
    <property type="project" value="TreeGrafter"/>
</dbReference>
<dbReference type="Gene3D" id="3.30.200.20">
    <property type="entry name" value="Phosphorylase Kinase, domain 1"/>
    <property type="match status" value="1"/>
</dbReference>
<keyword evidence="4" id="KW-0808">Transferase</keyword>
<keyword evidence="6" id="KW-0418">Kinase</keyword>
<evidence type="ECO:0000256" key="8">
    <source>
        <dbReference type="ARBA" id="ARBA00049280"/>
    </source>
</evidence>
<dbReference type="ExpressionAtlas" id="M8BCK2">
    <property type="expression patterns" value="baseline"/>
</dbReference>
<comment type="catalytic activity">
    <reaction evidence="8">
        <text>[DNA-directed RNA polymerase] + ATP = phospho-[DNA-directed RNA polymerase] + ADP + H(+)</text>
        <dbReference type="Rhea" id="RHEA:10216"/>
        <dbReference type="Rhea" id="RHEA-COMP:11321"/>
        <dbReference type="Rhea" id="RHEA-COMP:11322"/>
        <dbReference type="ChEBI" id="CHEBI:15378"/>
        <dbReference type="ChEBI" id="CHEBI:30616"/>
        <dbReference type="ChEBI" id="CHEBI:43176"/>
        <dbReference type="ChEBI" id="CHEBI:68546"/>
        <dbReference type="ChEBI" id="CHEBI:456216"/>
        <dbReference type="EC" id="2.7.11.23"/>
    </reaction>
</comment>
<dbReference type="PROSITE" id="PS00107">
    <property type="entry name" value="PROTEIN_KINASE_ATP"/>
    <property type="match status" value="1"/>
</dbReference>
<evidence type="ECO:0000256" key="3">
    <source>
        <dbReference type="ARBA" id="ARBA00022553"/>
    </source>
</evidence>
<evidence type="ECO:0000256" key="7">
    <source>
        <dbReference type="ARBA" id="ARBA00022840"/>
    </source>
</evidence>
<dbReference type="InterPro" id="IPR000719">
    <property type="entry name" value="Prot_kinase_dom"/>
</dbReference>
<evidence type="ECO:0000256" key="4">
    <source>
        <dbReference type="ARBA" id="ARBA00022679"/>
    </source>
</evidence>
<evidence type="ECO:0000259" key="10">
    <source>
        <dbReference type="PROSITE" id="PS50011"/>
    </source>
</evidence>
<accession>M8BCK2</accession>
<dbReference type="SMART" id="SM00220">
    <property type="entry name" value="S_TKc"/>
    <property type="match status" value="1"/>
</dbReference>
<dbReference type="InterPro" id="IPR017441">
    <property type="entry name" value="Protein_kinase_ATP_BS"/>
</dbReference>
<proteinExistence type="inferred from homology"/>
<sequence length="473" mass="51664">MTASPERAVVPLRATLSGSPPFEEGAPPLATTARALHVDNPVVESPVHHHLASIARASKGGYSIGNSEVLDNTLPYAASRMTMAVADERRATAGKKPTIASRVASICAMIDEHVATETPMSASRVAAVYSMIADVANAAAEARKIGSRRRKPCQGITRRYEYEELRSLGDGSTADVTKARHHATGHTVALKTIREDCCSGAGYILREACFMAACHGHPALLRLHGLARDPDTGVYSLVMECLGPSLHHVLRDRMARTGRPFPEANVRLIMRQLLSGAEELHKNLIIHRDIKLKNILVAVDGAVKIGDYGSALSIAGQNADDDYWAAGTRKYCAPEMLLEKPGYDTLVDTWSLGCVMAELLTGEALFKGRCDSDQLQMIYDVFGVPGKREWKPYESSFVADKVPVWRREQAQQRRRGQWNGNRLRELFPEELLSKEGFQVLKGLLACNPSKRLAAAAALKLPWFAHNDDAPVGL</sequence>
<dbReference type="GO" id="GO:0005524">
    <property type="term" value="F:ATP binding"/>
    <property type="evidence" value="ECO:0007669"/>
    <property type="project" value="UniProtKB-UniRule"/>
</dbReference>
<dbReference type="GO" id="GO:0005634">
    <property type="term" value="C:nucleus"/>
    <property type="evidence" value="ECO:0007669"/>
    <property type="project" value="TreeGrafter"/>
</dbReference>
<dbReference type="EC" id="2.7.11.23" evidence="2"/>
<name>M8BCK2_AEGTA</name>
<dbReference type="Pfam" id="PF00069">
    <property type="entry name" value="Pkinase"/>
    <property type="match status" value="1"/>
</dbReference>
<organism evidence="11">
    <name type="scientific">Aegilops tauschii</name>
    <name type="common">Tausch's goatgrass</name>
    <name type="synonym">Aegilops squarrosa</name>
    <dbReference type="NCBI Taxonomy" id="37682"/>
    <lineage>
        <taxon>Eukaryota</taxon>
        <taxon>Viridiplantae</taxon>
        <taxon>Streptophyta</taxon>
        <taxon>Embryophyta</taxon>
        <taxon>Tracheophyta</taxon>
        <taxon>Spermatophyta</taxon>
        <taxon>Magnoliopsida</taxon>
        <taxon>Liliopsida</taxon>
        <taxon>Poales</taxon>
        <taxon>Poaceae</taxon>
        <taxon>BOP clade</taxon>
        <taxon>Pooideae</taxon>
        <taxon>Triticodae</taxon>
        <taxon>Triticeae</taxon>
        <taxon>Triticinae</taxon>
        <taxon>Aegilops</taxon>
    </lineage>
</organism>
<evidence type="ECO:0000256" key="5">
    <source>
        <dbReference type="ARBA" id="ARBA00022741"/>
    </source>
</evidence>
<protein>
    <recommendedName>
        <fullName evidence="2">[RNA-polymerase]-subunit kinase</fullName>
        <ecNumber evidence="2">2.7.11.23</ecNumber>
    </recommendedName>
</protein>
<reference evidence="11" key="1">
    <citation type="submission" date="2015-06" db="UniProtKB">
        <authorList>
            <consortium name="EnsemblPlants"/>
        </authorList>
    </citation>
    <scope>IDENTIFICATION</scope>
</reference>
<dbReference type="SUPFAM" id="SSF56112">
    <property type="entry name" value="Protein kinase-like (PK-like)"/>
    <property type="match status" value="1"/>
</dbReference>